<evidence type="ECO:0000259" key="2">
    <source>
        <dbReference type="PROSITE" id="PS50222"/>
    </source>
</evidence>
<keyword evidence="1" id="KW-0106">Calcium</keyword>
<dbReference type="SMART" id="SM00054">
    <property type="entry name" value="EFh"/>
    <property type="match status" value="2"/>
</dbReference>
<protein>
    <recommendedName>
        <fullName evidence="2">EF-hand domain-containing protein</fullName>
    </recommendedName>
</protein>
<accession>A0AAW2E3W5</accession>
<evidence type="ECO:0000313" key="3">
    <source>
        <dbReference type="EMBL" id="KAL0017366.1"/>
    </source>
</evidence>
<dbReference type="Gene3D" id="1.10.238.10">
    <property type="entry name" value="EF-hand"/>
    <property type="match status" value="1"/>
</dbReference>
<dbReference type="PROSITE" id="PS00018">
    <property type="entry name" value="EF_HAND_1"/>
    <property type="match status" value="2"/>
</dbReference>
<evidence type="ECO:0000256" key="1">
    <source>
        <dbReference type="ARBA" id="ARBA00022837"/>
    </source>
</evidence>
<dbReference type="GO" id="GO:0005509">
    <property type="term" value="F:calcium ion binding"/>
    <property type="evidence" value="ECO:0007669"/>
    <property type="project" value="InterPro"/>
</dbReference>
<reference evidence="3 4" key="1">
    <citation type="submission" date="2024-01" db="EMBL/GenBank/DDBJ databases">
        <title>A telomere-to-telomere, gap-free genome of sweet tea (Lithocarpus litseifolius).</title>
        <authorList>
            <person name="Zhou J."/>
        </authorList>
    </citation>
    <scope>NUCLEOTIDE SEQUENCE [LARGE SCALE GENOMIC DNA]</scope>
    <source>
        <strain evidence="3">Zhou-2022a</strain>
        <tissue evidence="3">Leaf</tissue>
    </source>
</reference>
<sequence length="88" mass="10013">MVHATVYKPGPPTEDLLRKIFKKYDTNNDNMLSREELKKAFEDLGSLIPGFRAGRGLHHADANRDGYVDETEMDDLVKYAVKVGFTVR</sequence>
<comment type="caution">
    <text evidence="3">The sequence shown here is derived from an EMBL/GenBank/DDBJ whole genome shotgun (WGS) entry which is preliminary data.</text>
</comment>
<organism evidence="3 4">
    <name type="scientific">Lithocarpus litseifolius</name>
    <dbReference type="NCBI Taxonomy" id="425828"/>
    <lineage>
        <taxon>Eukaryota</taxon>
        <taxon>Viridiplantae</taxon>
        <taxon>Streptophyta</taxon>
        <taxon>Embryophyta</taxon>
        <taxon>Tracheophyta</taxon>
        <taxon>Spermatophyta</taxon>
        <taxon>Magnoliopsida</taxon>
        <taxon>eudicotyledons</taxon>
        <taxon>Gunneridae</taxon>
        <taxon>Pentapetalae</taxon>
        <taxon>rosids</taxon>
        <taxon>fabids</taxon>
        <taxon>Fagales</taxon>
        <taxon>Fagaceae</taxon>
        <taxon>Lithocarpus</taxon>
    </lineage>
</organism>
<dbReference type="Pfam" id="PF13405">
    <property type="entry name" value="EF-hand_6"/>
    <property type="match status" value="1"/>
</dbReference>
<dbReference type="Pfam" id="PF13202">
    <property type="entry name" value="EF-hand_5"/>
    <property type="match status" value="1"/>
</dbReference>
<dbReference type="Proteomes" id="UP001459277">
    <property type="component" value="Unassembled WGS sequence"/>
</dbReference>
<gene>
    <name evidence="3" type="ORF">SO802_004435</name>
</gene>
<name>A0AAW2E3W5_9ROSI</name>
<dbReference type="PROSITE" id="PS50222">
    <property type="entry name" value="EF_HAND_2"/>
    <property type="match status" value="1"/>
</dbReference>
<proteinExistence type="predicted"/>
<dbReference type="InterPro" id="IPR011992">
    <property type="entry name" value="EF-hand-dom_pair"/>
</dbReference>
<dbReference type="CDD" id="cd00051">
    <property type="entry name" value="EFh"/>
    <property type="match status" value="1"/>
</dbReference>
<keyword evidence="4" id="KW-1185">Reference proteome</keyword>
<dbReference type="InterPro" id="IPR018247">
    <property type="entry name" value="EF_Hand_1_Ca_BS"/>
</dbReference>
<dbReference type="SUPFAM" id="SSF47473">
    <property type="entry name" value="EF-hand"/>
    <property type="match status" value="1"/>
</dbReference>
<dbReference type="EMBL" id="JAZDWU010000001">
    <property type="protein sequence ID" value="KAL0017366.1"/>
    <property type="molecule type" value="Genomic_DNA"/>
</dbReference>
<dbReference type="AlphaFoldDB" id="A0AAW2E3W5"/>
<feature type="domain" description="EF-hand" evidence="2">
    <location>
        <begin position="12"/>
        <end position="47"/>
    </location>
</feature>
<dbReference type="InterPro" id="IPR002048">
    <property type="entry name" value="EF_hand_dom"/>
</dbReference>
<evidence type="ECO:0000313" key="4">
    <source>
        <dbReference type="Proteomes" id="UP001459277"/>
    </source>
</evidence>